<feature type="compositionally biased region" description="Low complexity" evidence="1">
    <location>
        <begin position="13"/>
        <end position="27"/>
    </location>
</feature>
<protein>
    <submittedName>
        <fullName evidence="2">Uncharacterized protein</fullName>
    </submittedName>
</protein>
<dbReference type="RefSeq" id="WP_238204743.1">
    <property type="nucleotide sequence ID" value="NZ_JBHTND010000022.1"/>
</dbReference>
<name>A0ABW3X0E6_9HYPH</name>
<feature type="region of interest" description="Disordered" evidence="1">
    <location>
        <begin position="1"/>
        <end position="28"/>
    </location>
</feature>
<accession>A0ABW3X0E6</accession>
<dbReference type="EMBL" id="JBHTND010000022">
    <property type="protein sequence ID" value="MFD1303017.1"/>
    <property type="molecule type" value="Genomic_DNA"/>
</dbReference>
<comment type="caution">
    <text evidence="2">The sequence shown here is derived from an EMBL/GenBank/DDBJ whole genome shotgun (WGS) entry which is preliminary data.</text>
</comment>
<evidence type="ECO:0000313" key="3">
    <source>
        <dbReference type="Proteomes" id="UP001597176"/>
    </source>
</evidence>
<evidence type="ECO:0000256" key="1">
    <source>
        <dbReference type="SAM" id="MobiDB-lite"/>
    </source>
</evidence>
<evidence type="ECO:0000313" key="2">
    <source>
        <dbReference type="EMBL" id="MFD1303017.1"/>
    </source>
</evidence>
<proteinExistence type="predicted"/>
<dbReference type="Proteomes" id="UP001597176">
    <property type="component" value="Unassembled WGS sequence"/>
</dbReference>
<sequence length="76" mass="8324">MHRLDRMSRWLGTRRPLGTGATAARTATGGGMPLRHKLMLVLAFEIMALGFRQAEMRRQDKGIVVEAPAHAGNAIV</sequence>
<organism evidence="2 3">
    <name type="scientific">Methylobacterium marchantiae</name>
    <dbReference type="NCBI Taxonomy" id="600331"/>
    <lineage>
        <taxon>Bacteria</taxon>
        <taxon>Pseudomonadati</taxon>
        <taxon>Pseudomonadota</taxon>
        <taxon>Alphaproteobacteria</taxon>
        <taxon>Hyphomicrobiales</taxon>
        <taxon>Methylobacteriaceae</taxon>
        <taxon>Methylobacterium</taxon>
    </lineage>
</organism>
<gene>
    <name evidence="2" type="ORF">ACFQ4G_15695</name>
</gene>
<keyword evidence="3" id="KW-1185">Reference proteome</keyword>
<reference evidence="3" key="1">
    <citation type="journal article" date="2019" name="Int. J. Syst. Evol. Microbiol.">
        <title>The Global Catalogue of Microorganisms (GCM) 10K type strain sequencing project: providing services to taxonomists for standard genome sequencing and annotation.</title>
        <authorList>
            <consortium name="The Broad Institute Genomics Platform"/>
            <consortium name="The Broad Institute Genome Sequencing Center for Infectious Disease"/>
            <person name="Wu L."/>
            <person name="Ma J."/>
        </authorList>
    </citation>
    <scope>NUCLEOTIDE SEQUENCE [LARGE SCALE GENOMIC DNA]</scope>
    <source>
        <strain evidence="3">CCUG 56108</strain>
    </source>
</reference>